<feature type="compositionally biased region" description="Basic and acidic residues" evidence="4">
    <location>
        <begin position="39"/>
        <end position="48"/>
    </location>
</feature>
<dbReference type="Gene3D" id="2.80.10.50">
    <property type="match status" value="3"/>
</dbReference>
<dbReference type="AlphaFoldDB" id="A0A930DVV3"/>
<feature type="compositionally biased region" description="Basic and acidic residues" evidence="4">
    <location>
        <begin position="58"/>
        <end position="120"/>
    </location>
</feature>
<dbReference type="Pfam" id="PF09479">
    <property type="entry name" value="Flg_new"/>
    <property type="match status" value="1"/>
</dbReference>
<dbReference type="Gene3D" id="2.10.270.10">
    <property type="entry name" value="Cholin Binding"/>
    <property type="match status" value="1"/>
</dbReference>
<comment type="subcellular location">
    <subcellularLocation>
        <location evidence="1">Cell envelope</location>
    </subcellularLocation>
</comment>
<dbReference type="InterPro" id="IPR013378">
    <property type="entry name" value="InlB-like_B-rpt"/>
</dbReference>
<organism evidence="7 8">
    <name type="scientific">Oribacterium sinus</name>
    <dbReference type="NCBI Taxonomy" id="237576"/>
    <lineage>
        <taxon>Bacteria</taxon>
        <taxon>Bacillati</taxon>
        <taxon>Bacillota</taxon>
        <taxon>Clostridia</taxon>
        <taxon>Lachnospirales</taxon>
        <taxon>Lachnospiraceae</taxon>
        <taxon>Oribacterium</taxon>
    </lineage>
</organism>
<dbReference type="Gene3D" id="3.90.1720.10">
    <property type="entry name" value="endopeptidase domain like (from Nostoc punctiforme)"/>
    <property type="match status" value="1"/>
</dbReference>
<dbReference type="GO" id="GO:0030313">
    <property type="term" value="C:cell envelope"/>
    <property type="evidence" value="ECO:0007669"/>
    <property type="project" value="UniProtKB-SubCell"/>
</dbReference>
<name>A0A930DVV3_9FIRM</name>
<dbReference type="InterPro" id="IPR035992">
    <property type="entry name" value="Ricin_B-like_lectins"/>
</dbReference>
<dbReference type="InterPro" id="IPR042229">
    <property type="entry name" value="Listeria/Bacterioides_rpt_sf"/>
</dbReference>
<evidence type="ECO:0000256" key="3">
    <source>
        <dbReference type="PROSITE-ProRule" id="PRU00591"/>
    </source>
</evidence>
<evidence type="ECO:0000256" key="1">
    <source>
        <dbReference type="ARBA" id="ARBA00004196"/>
    </source>
</evidence>
<dbReference type="Gene3D" id="2.60.40.4270">
    <property type="entry name" value="Listeria-Bacteroides repeat domain"/>
    <property type="match status" value="1"/>
</dbReference>
<feature type="region of interest" description="Disordered" evidence="4">
    <location>
        <begin position="695"/>
        <end position="767"/>
    </location>
</feature>
<dbReference type="PROSITE" id="PS51170">
    <property type="entry name" value="CW"/>
    <property type="match status" value="1"/>
</dbReference>
<protein>
    <submittedName>
        <fullName evidence="7">RICIN domain-containing protein</fullName>
    </submittedName>
</protein>
<dbReference type="SUPFAM" id="SSF50370">
    <property type="entry name" value="Ricin B-like lectins"/>
    <property type="match status" value="2"/>
</dbReference>
<dbReference type="Proteomes" id="UP000780721">
    <property type="component" value="Unassembled WGS sequence"/>
</dbReference>
<dbReference type="PROSITE" id="PS50231">
    <property type="entry name" value="RICIN_B_LECTIN"/>
    <property type="match status" value="2"/>
</dbReference>
<evidence type="ECO:0000256" key="5">
    <source>
        <dbReference type="SAM" id="SignalP"/>
    </source>
</evidence>
<feature type="signal peptide" evidence="5">
    <location>
        <begin position="1"/>
        <end position="25"/>
    </location>
</feature>
<feature type="region of interest" description="Disordered" evidence="4">
    <location>
        <begin position="39"/>
        <end position="120"/>
    </location>
</feature>
<evidence type="ECO:0000313" key="8">
    <source>
        <dbReference type="Proteomes" id="UP000780721"/>
    </source>
</evidence>
<proteinExistence type="predicted"/>
<keyword evidence="2" id="KW-0677">Repeat</keyword>
<gene>
    <name evidence="7" type="ORF">HXM91_00265</name>
</gene>
<dbReference type="PROSITE" id="PS50911">
    <property type="entry name" value="CHAP"/>
    <property type="match status" value="1"/>
</dbReference>
<keyword evidence="5" id="KW-0732">Signal</keyword>
<evidence type="ECO:0000259" key="6">
    <source>
        <dbReference type="PROSITE" id="PS50911"/>
    </source>
</evidence>
<feature type="repeat" description="Cell wall-binding" evidence="3">
    <location>
        <begin position="806"/>
        <end position="829"/>
    </location>
</feature>
<dbReference type="EMBL" id="JABZRB010000003">
    <property type="protein sequence ID" value="MBF1304308.1"/>
    <property type="molecule type" value="Genomic_DNA"/>
</dbReference>
<dbReference type="SUPFAM" id="SSF69360">
    <property type="entry name" value="Cell wall binding repeat"/>
    <property type="match status" value="1"/>
</dbReference>
<dbReference type="Pfam" id="PF14200">
    <property type="entry name" value="RicinB_lectin_2"/>
    <property type="match status" value="2"/>
</dbReference>
<reference evidence="7" key="1">
    <citation type="submission" date="2020-04" db="EMBL/GenBank/DDBJ databases">
        <title>Deep metagenomics examines the oral microbiome during advanced dental caries in children, revealing novel taxa and co-occurrences with host molecules.</title>
        <authorList>
            <person name="Baker J.L."/>
            <person name="Morton J.T."/>
            <person name="Dinis M."/>
            <person name="Alvarez R."/>
            <person name="Tran N.C."/>
            <person name="Knight R."/>
            <person name="Edlund A."/>
        </authorList>
    </citation>
    <scope>NUCLEOTIDE SEQUENCE</scope>
    <source>
        <strain evidence="7">JCVI_48_bin.5</strain>
    </source>
</reference>
<dbReference type="InterPro" id="IPR007921">
    <property type="entry name" value="CHAP_dom"/>
</dbReference>
<feature type="domain" description="Peptidase C51" evidence="6">
    <location>
        <begin position="170"/>
        <end position="302"/>
    </location>
</feature>
<accession>A0A930DVV3</accession>
<evidence type="ECO:0000256" key="4">
    <source>
        <dbReference type="SAM" id="MobiDB-lite"/>
    </source>
</evidence>
<dbReference type="SMART" id="SM00458">
    <property type="entry name" value="RICIN"/>
    <property type="match status" value="2"/>
</dbReference>
<sequence>MRRRQKQILAFFISLAMVGSSTVLSYAEQQNVASKTALKENIEGKSEEESLEQSVASSEKEEGRTEETKEALVPEEKKQVSEVKAQEEKGKEESEDKENSRKETKIEAKEKDVAEGSVEKEENTYSIVDLSKLKSGLKETEEEGIEEAPAAETASLFGYSGFRSVGGKTQAEAEAWIDSMLGTAKDYDGQYGVQCVDLISYYYRFLGHNIFSYVTGGGYAYTFVYSPLPAGWIRLQNNAVPRPGDIVVFGANQYGMLGTGHIGLVRAVDNTSYKFLDYNGTGHYDAGTWRWKPLHHFTCLIRPDFATPPPKPDHLPLPVNGSDDDIADGDYLITSLLSEGRCLAYGGNGQSGQNVFLRDYYTWGDTPYYWHLERQAEDDSFIIRSKGGTILDVNGGPGAAGNGPNIQVWNQTGTNANQRFYIVKSDDGNGYQLIPKCSGFRVDVDNAGITDGTNVRQYEPNGSYAQRFNLVKYNKPKVNEKSAPEVKSAGYVLRSKLSPDKAVVVEKGNPTKLGTNVLLWDYNKTTPDATAVWNLEKQSDGSFLVKNQYNNQYLDVVADGLSDRVNILTWEKHGKLSEQWYVVANGDGTYRFVNKNSGKVVDITGGLTANGTNVQQYLWHGHDAQRFYLDRYPAAVYYNVTFKGMNGENLSTQRVEKGENASYPSAPLVQGYEFTGWDKDARNVQGNITITAQYKKKAQTGGNSGSSSSGSSGSTSGSSSSGSSSGGGSSFSGSSSGGGGSSFSGSSSGGGGGGGGGSSSGGFGKPSVSGGNVGQVLGVERSLAGGQWMQDGTGWWYKKADGSYPKNNWGNEDYNGKTYWYYFLDSGYMATGWIELNGSKYYLFPTSDGWKGRMVTGWQWIDGYCYYLEEGGANQGRLYRNEQKDGYQLDSEGRWTVNGKPVKR</sequence>
<dbReference type="InterPro" id="IPR038765">
    <property type="entry name" value="Papain-like_cys_pep_sf"/>
</dbReference>
<dbReference type="SUPFAM" id="SSF54001">
    <property type="entry name" value="Cysteine proteinases"/>
    <property type="match status" value="1"/>
</dbReference>
<feature type="chain" id="PRO_5038524968" evidence="5">
    <location>
        <begin position="26"/>
        <end position="904"/>
    </location>
</feature>
<evidence type="ECO:0000256" key="2">
    <source>
        <dbReference type="ARBA" id="ARBA00022737"/>
    </source>
</evidence>
<dbReference type="InterPro" id="IPR000772">
    <property type="entry name" value="Ricin_B_lectin"/>
</dbReference>
<comment type="caution">
    <text evidence="7">The sequence shown here is derived from an EMBL/GenBank/DDBJ whole genome shotgun (WGS) entry which is preliminary data.</text>
</comment>
<evidence type="ECO:0000313" key="7">
    <source>
        <dbReference type="EMBL" id="MBF1304308.1"/>
    </source>
</evidence>
<dbReference type="CDD" id="cd00161">
    <property type="entry name" value="beta-trefoil_Ricin-like"/>
    <property type="match status" value="2"/>
</dbReference>
<dbReference type="InterPro" id="IPR018337">
    <property type="entry name" value="Cell_wall/Cho-bd_repeat"/>
</dbReference>
<feature type="compositionally biased region" description="Low complexity" evidence="4">
    <location>
        <begin position="705"/>
        <end position="723"/>
    </location>
</feature>
<feature type="compositionally biased region" description="Gly residues" evidence="4">
    <location>
        <begin position="724"/>
        <end position="764"/>
    </location>
</feature>